<feature type="region of interest" description="Disordered" evidence="1">
    <location>
        <begin position="1"/>
        <end position="95"/>
    </location>
</feature>
<feature type="non-terminal residue" evidence="2">
    <location>
        <position position="1"/>
    </location>
</feature>
<dbReference type="PaxDb" id="39947-A0A0P0VKB3"/>
<dbReference type="AlphaFoldDB" id="A0A0P0VKB3"/>
<keyword evidence="3" id="KW-1185">Reference proteome</keyword>
<reference evidence="3" key="1">
    <citation type="journal article" date="2005" name="Nature">
        <title>The map-based sequence of the rice genome.</title>
        <authorList>
            <consortium name="International rice genome sequencing project (IRGSP)"/>
            <person name="Matsumoto T."/>
            <person name="Wu J."/>
            <person name="Kanamori H."/>
            <person name="Katayose Y."/>
            <person name="Fujisawa M."/>
            <person name="Namiki N."/>
            <person name="Mizuno H."/>
            <person name="Yamamoto K."/>
            <person name="Antonio B.A."/>
            <person name="Baba T."/>
            <person name="Sakata K."/>
            <person name="Nagamura Y."/>
            <person name="Aoki H."/>
            <person name="Arikawa K."/>
            <person name="Arita K."/>
            <person name="Bito T."/>
            <person name="Chiden Y."/>
            <person name="Fujitsuka N."/>
            <person name="Fukunaka R."/>
            <person name="Hamada M."/>
            <person name="Harada C."/>
            <person name="Hayashi A."/>
            <person name="Hijishita S."/>
            <person name="Honda M."/>
            <person name="Hosokawa S."/>
            <person name="Ichikawa Y."/>
            <person name="Idonuma A."/>
            <person name="Iijima M."/>
            <person name="Ikeda M."/>
            <person name="Ikeno M."/>
            <person name="Ito K."/>
            <person name="Ito S."/>
            <person name="Ito T."/>
            <person name="Ito Y."/>
            <person name="Ito Y."/>
            <person name="Iwabuchi A."/>
            <person name="Kamiya K."/>
            <person name="Karasawa W."/>
            <person name="Kurita K."/>
            <person name="Katagiri S."/>
            <person name="Kikuta A."/>
            <person name="Kobayashi H."/>
            <person name="Kobayashi N."/>
            <person name="Machita K."/>
            <person name="Maehara T."/>
            <person name="Masukawa M."/>
            <person name="Mizubayashi T."/>
            <person name="Mukai Y."/>
            <person name="Nagasaki H."/>
            <person name="Nagata Y."/>
            <person name="Naito S."/>
            <person name="Nakashima M."/>
            <person name="Nakama Y."/>
            <person name="Nakamichi Y."/>
            <person name="Nakamura M."/>
            <person name="Meguro A."/>
            <person name="Negishi M."/>
            <person name="Ohta I."/>
            <person name="Ohta T."/>
            <person name="Okamoto M."/>
            <person name="Ono N."/>
            <person name="Saji S."/>
            <person name="Sakaguchi M."/>
            <person name="Sakai K."/>
            <person name="Shibata M."/>
            <person name="Shimokawa T."/>
            <person name="Song J."/>
            <person name="Takazaki Y."/>
            <person name="Terasawa K."/>
            <person name="Tsugane M."/>
            <person name="Tsuji K."/>
            <person name="Ueda S."/>
            <person name="Waki K."/>
            <person name="Yamagata H."/>
            <person name="Yamamoto M."/>
            <person name="Yamamoto S."/>
            <person name="Yamane H."/>
            <person name="Yoshiki S."/>
            <person name="Yoshihara R."/>
            <person name="Yukawa K."/>
            <person name="Zhong H."/>
            <person name="Yano M."/>
            <person name="Yuan Q."/>
            <person name="Ouyang S."/>
            <person name="Liu J."/>
            <person name="Jones K.M."/>
            <person name="Gansberger K."/>
            <person name="Moffat K."/>
            <person name="Hill J."/>
            <person name="Bera J."/>
            <person name="Fadrosh D."/>
            <person name="Jin S."/>
            <person name="Johri S."/>
            <person name="Kim M."/>
            <person name="Overton L."/>
            <person name="Reardon M."/>
            <person name="Tsitrin T."/>
            <person name="Vuong H."/>
            <person name="Weaver B."/>
            <person name="Ciecko A."/>
            <person name="Tallon L."/>
            <person name="Jackson J."/>
            <person name="Pai G."/>
            <person name="Aken S.V."/>
            <person name="Utterback T."/>
            <person name="Reidmuller S."/>
            <person name="Feldblyum T."/>
            <person name="Hsiao J."/>
            <person name="Zismann V."/>
            <person name="Iobst S."/>
            <person name="de Vazeille A.R."/>
            <person name="Buell C.R."/>
            <person name="Ying K."/>
            <person name="Li Y."/>
            <person name="Lu T."/>
            <person name="Huang Y."/>
            <person name="Zhao Q."/>
            <person name="Feng Q."/>
            <person name="Zhang L."/>
            <person name="Zhu J."/>
            <person name="Weng Q."/>
            <person name="Mu J."/>
            <person name="Lu Y."/>
            <person name="Fan D."/>
            <person name="Liu Y."/>
            <person name="Guan J."/>
            <person name="Zhang Y."/>
            <person name="Yu S."/>
            <person name="Liu X."/>
            <person name="Zhang Y."/>
            <person name="Hong G."/>
            <person name="Han B."/>
            <person name="Choisne N."/>
            <person name="Demange N."/>
            <person name="Orjeda G."/>
            <person name="Samain S."/>
            <person name="Cattolico L."/>
            <person name="Pelletier E."/>
            <person name="Couloux A."/>
            <person name="Segurens B."/>
            <person name="Wincker P."/>
            <person name="D'Hont A."/>
            <person name="Scarpelli C."/>
            <person name="Weissenbach J."/>
            <person name="Salanoubat M."/>
            <person name="Quetier F."/>
            <person name="Yu Y."/>
            <person name="Kim H.R."/>
            <person name="Rambo T."/>
            <person name="Currie J."/>
            <person name="Collura K."/>
            <person name="Luo M."/>
            <person name="Yang T."/>
            <person name="Ammiraju J.S.S."/>
            <person name="Engler F."/>
            <person name="Soderlund C."/>
            <person name="Wing R.A."/>
            <person name="Palmer L.E."/>
            <person name="de la Bastide M."/>
            <person name="Spiegel L."/>
            <person name="Nascimento L."/>
            <person name="Zutavern T."/>
            <person name="O'Shaughnessy A."/>
            <person name="Dike S."/>
            <person name="Dedhia N."/>
            <person name="Preston R."/>
            <person name="Balija V."/>
            <person name="McCombie W.R."/>
            <person name="Chow T."/>
            <person name="Chen H."/>
            <person name="Chung M."/>
            <person name="Chen C."/>
            <person name="Shaw J."/>
            <person name="Wu H."/>
            <person name="Hsiao K."/>
            <person name="Chao Y."/>
            <person name="Chu M."/>
            <person name="Cheng C."/>
            <person name="Hour A."/>
            <person name="Lee P."/>
            <person name="Lin S."/>
            <person name="Lin Y."/>
            <person name="Liou J."/>
            <person name="Liu S."/>
            <person name="Hsing Y."/>
            <person name="Raghuvanshi S."/>
            <person name="Mohanty A."/>
            <person name="Bharti A.K."/>
            <person name="Gaur A."/>
            <person name="Gupta V."/>
            <person name="Kumar D."/>
            <person name="Ravi V."/>
            <person name="Vij S."/>
            <person name="Kapur A."/>
            <person name="Khurana P."/>
            <person name="Khurana P."/>
            <person name="Khurana J.P."/>
            <person name="Tyagi A.K."/>
            <person name="Gaikwad K."/>
            <person name="Singh A."/>
            <person name="Dalal V."/>
            <person name="Srivastava S."/>
            <person name="Dixit A."/>
            <person name="Pal A.K."/>
            <person name="Ghazi I.A."/>
            <person name="Yadav M."/>
            <person name="Pandit A."/>
            <person name="Bhargava A."/>
            <person name="Sureshbabu K."/>
            <person name="Batra K."/>
            <person name="Sharma T.R."/>
            <person name="Mohapatra T."/>
            <person name="Singh N.K."/>
            <person name="Messing J."/>
            <person name="Nelson A.B."/>
            <person name="Fuks G."/>
            <person name="Kavchok S."/>
            <person name="Keizer G."/>
            <person name="Linton E."/>
            <person name="Llaca V."/>
            <person name="Song R."/>
            <person name="Tanyolac B."/>
            <person name="Young S."/>
            <person name="Ho-Il K."/>
            <person name="Hahn J.H."/>
            <person name="Sangsakoo G."/>
            <person name="Vanavichit A."/>
            <person name="de Mattos Luiz.A.T."/>
            <person name="Zimmer P.D."/>
            <person name="Malone G."/>
            <person name="Dellagostin O."/>
            <person name="de Oliveira A.C."/>
            <person name="Bevan M."/>
            <person name="Bancroft I."/>
            <person name="Minx P."/>
            <person name="Cordum H."/>
            <person name="Wilson R."/>
            <person name="Cheng Z."/>
            <person name="Jin W."/>
            <person name="Jiang J."/>
            <person name="Leong S.A."/>
            <person name="Iwama H."/>
            <person name="Gojobori T."/>
            <person name="Itoh T."/>
            <person name="Niimura Y."/>
            <person name="Fujii Y."/>
            <person name="Habara T."/>
            <person name="Sakai H."/>
            <person name="Sato Y."/>
            <person name="Wilson G."/>
            <person name="Kumar K."/>
            <person name="McCouch S."/>
            <person name="Juretic N."/>
            <person name="Hoen D."/>
            <person name="Wright S."/>
            <person name="Bruskiewich R."/>
            <person name="Bureau T."/>
            <person name="Miyao A."/>
            <person name="Hirochika H."/>
            <person name="Nishikawa T."/>
            <person name="Kadowaki K."/>
            <person name="Sugiura M."/>
            <person name="Burr B."/>
            <person name="Sasaki T."/>
        </authorList>
    </citation>
    <scope>NUCLEOTIDE SEQUENCE [LARGE SCALE GENOMIC DNA]</scope>
    <source>
        <strain evidence="3">cv. Nipponbare</strain>
    </source>
</reference>
<gene>
    <name evidence="2" type="ordered locus">Os02g0555832</name>
    <name evidence="2" type="ORF">OSNPB_020555832</name>
</gene>
<evidence type="ECO:0000313" key="3">
    <source>
        <dbReference type="Proteomes" id="UP000059680"/>
    </source>
</evidence>
<reference evidence="2 3" key="3">
    <citation type="journal article" date="2013" name="Rice">
        <title>Improvement of the Oryza sativa Nipponbare reference genome using next generation sequence and optical map data.</title>
        <authorList>
            <person name="Kawahara Y."/>
            <person name="de la Bastide M."/>
            <person name="Hamilton J.P."/>
            <person name="Kanamori H."/>
            <person name="McCombie W.R."/>
            <person name="Ouyang S."/>
            <person name="Schwartz D.C."/>
            <person name="Tanaka T."/>
            <person name="Wu J."/>
            <person name="Zhou S."/>
            <person name="Childs K.L."/>
            <person name="Davidson R.M."/>
            <person name="Lin H."/>
            <person name="Quesada-Ocampo L."/>
            <person name="Vaillancourt B."/>
            <person name="Sakai H."/>
            <person name="Lee S.S."/>
            <person name="Kim J."/>
            <person name="Numa H."/>
            <person name="Itoh T."/>
            <person name="Buell C.R."/>
            <person name="Matsumoto T."/>
        </authorList>
    </citation>
    <scope>NUCLEOTIDE SEQUENCE [LARGE SCALE GENOMIC DNA]</scope>
    <source>
        <strain evidence="3">cv. Nipponbare</strain>
    </source>
</reference>
<proteinExistence type="predicted"/>
<dbReference type="Proteomes" id="UP000059680">
    <property type="component" value="Chromosome 2"/>
</dbReference>
<dbReference type="Gramene" id="Os02t0555832-01">
    <property type="protein sequence ID" value="Os02t0555832-01"/>
    <property type="gene ID" value="Os02g0555832"/>
</dbReference>
<feature type="compositionally biased region" description="Pro residues" evidence="1">
    <location>
        <begin position="139"/>
        <end position="158"/>
    </location>
</feature>
<dbReference type="InParanoid" id="A0A0P0VKB3"/>
<name>A0A0P0VKB3_ORYSJ</name>
<feature type="region of interest" description="Disordered" evidence="1">
    <location>
        <begin position="124"/>
        <end position="169"/>
    </location>
</feature>
<feature type="compositionally biased region" description="Low complexity" evidence="1">
    <location>
        <begin position="30"/>
        <end position="40"/>
    </location>
</feature>
<dbReference type="EMBL" id="AP014958">
    <property type="protein sequence ID" value="BAS79212.1"/>
    <property type="molecule type" value="Genomic_DNA"/>
</dbReference>
<accession>A0A0P0VKB3</accession>
<feature type="compositionally biased region" description="Basic and acidic residues" evidence="1">
    <location>
        <begin position="159"/>
        <end position="169"/>
    </location>
</feature>
<evidence type="ECO:0000313" key="2">
    <source>
        <dbReference type="EMBL" id="BAS79212.1"/>
    </source>
</evidence>
<evidence type="ECO:0000256" key="1">
    <source>
        <dbReference type="SAM" id="MobiDB-lite"/>
    </source>
</evidence>
<sequence length="169" mass="17025">SASSSDELPPETDSAADAHAGGDGDGGAAAGDARGIGADLDTGRGSGSPWCWSCGPGHRGGTALAPAPHRVGVGVVEDGDAQADGYADVPPRSTESLGEVAVVEAAAASPAGLSRLRLHFLRSHPSGIPSARSSLFPNEPFPPPPPPEQQQQPPPPQPHETRRGEAKRA</sequence>
<reference evidence="2 3" key="2">
    <citation type="journal article" date="2013" name="Plant Cell Physiol.">
        <title>Rice Annotation Project Database (RAP-DB): an integrative and interactive database for rice genomics.</title>
        <authorList>
            <person name="Sakai H."/>
            <person name="Lee S.S."/>
            <person name="Tanaka T."/>
            <person name="Numa H."/>
            <person name="Kim J."/>
            <person name="Kawahara Y."/>
            <person name="Wakimoto H."/>
            <person name="Yang C.C."/>
            <person name="Iwamoto M."/>
            <person name="Abe T."/>
            <person name="Yamada Y."/>
            <person name="Muto A."/>
            <person name="Inokuchi H."/>
            <person name="Ikemura T."/>
            <person name="Matsumoto T."/>
            <person name="Sasaki T."/>
            <person name="Itoh T."/>
        </authorList>
    </citation>
    <scope>NUCLEOTIDE SEQUENCE [LARGE SCALE GENOMIC DNA]</scope>
    <source>
        <strain evidence="3">cv. Nipponbare</strain>
    </source>
</reference>
<protein>
    <submittedName>
        <fullName evidence="2">Os02g0555832 protein</fullName>
    </submittedName>
</protein>
<organism evidence="2 3">
    <name type="scientific">Oryza sativa subsp. japonica</name>
    <name type="common">Rice</name>
    <dbReference type="NCBI Taxonomy" id="39947"/>
    <lineage>
        <taxon>Eukaryota</taxon>
        <taxon>Viridiplantae</taxon>
        <taxon>Streptophyta</taxon>
        <taxon>Embryophyta</taxon>
        <taxon>Tracheophyta</taxon>
        <taxon>Spermatophyta</taxon>
        <taxon>Magnoliopsida</taxon>
        <taxon>Liliopsida</taxon>
        <taxon>Poales</taxon>
        <taxon>Poaceae</taxon>
        <taxon>BOP clade</taxon>
        <taxon>Oryzoideae</taxon>
        <taxon>Oryzeae</taxon>
        <taxon>Oryzinae</taxon>
        <taxon>Oryza</taxon>
        <taxon>Oryza sativa</taxon>
    </lineage>
</organism>